<evidence type="ECO:0000256" key="3">
    <source>
        <dbReference type="ARBA" id="ARBA00022980"/>
    </source>
</evidence>
<dbReference type="GO" id="GO:0003735">
    <property type="term" value="F:structural constituent of ribosome"/>
    <property type="evidence" value="ECO:0007669"/>
    <property type="project" value="InterPro"/>
</dbReference>
<dbReference type="PANTHER" id="PTHR33284:SF1">
    <property type="entry name" value="RIBOSOMAL PROTEIN L25_GLN-TRNA SYNTHETASE, ANTI-CODON-BINDING DOMAIN-CONTAINING PROTEIN"/>
    <property type="match status" value="1"/>
</dbReference>
<dbReference type="EMBL" id="JAPHEH010000001">
    <property type="protein sequence ID" value="MDG4476930.1"/>
    <property type="molecule type" value="Genomic_DNA"/>
</dbReference>
<keyword evidence="4 5" id="KW-0687">Ribonucleoprotein</keyword>
<dbReference type="Pfam" id="PF01386">
    <property type="entry name" value="Ribosomal_L25p"/>
    <property type="match status" value="1"/>
</dbReference>
<keyword evidence="2 5" id="KW-0694">RNA-binding</keyword>
<comment type="similarity">
    <text evidence="5">Belongs to the bacterial ribosomal protein bL25 family. CTC subfamily.</text>
</comment>
<dbReference type="InterPro" id="IPR020057">
    <property type="entry name" value="Ribosomal_bL25_b-dom"/>
</dbReference>
<accession>A0A9X4RN67</accession>
<protein>
    <recommendedName>
        <fullName evidence="5">Large ribosomal subunit protein bL25</fullName>
    </recommendedName>
    <alternativeName>
        <fullName evidence="5">General stress protein CTC</fullName>
    </alternativeName>
</protein>
<comment type="caution">
    <text evidence="8">The sequence shown here is derived from an EMBL/GenBank/DDBJ whole genome shotgun (WGS) entry which is preliminary data.</text>
</comment>
<dbReference type="GO" id="GO:0008097">
    <property type="term" value="F:5S rRNA binding"/>
    <property type="evidence" value="ECO:0007669"/>
    <property type="project" value="InterPro"/>
</dbReference>
<dbReference type="InterPro" id="IPR001021">
    <property type="entry name" value="Ribosomal_bL25_long"/>
</dbReference>
<dbReference type="Proteomes" id="UP001154240">
    <property type="component" value="Unassembled WGS sequence"/>
</dbReference>
<keyword evidence="1 5" id="KW-0699">rRNA-binding</keyword>
<dbReference type="InterPro" id="IPR020056">
    <property type="entry name" value="Rbsml_bL25/Gln-tRNA_synth_N"/>
</dbReference>
<dbReference type="Pfam" id="PF14693">
    <property type="entry name" value="Ribosomal_TL5_C"/>
    <property type="match status" value="1"/>
</dbReference>
<evidence type="ECO:0000256" key="5">
    <source>
        <dbReference type="HAMAP-Rule" id="MF_01334"/>
    </source>
</evidence>
<reference evidence="8" key="1">
    <citation type="journal article" date="2022" name="bioRxiv">
        <title>Thiovibrio frasassiensisgen. nov., sp. nov., an autotrophic, elemental sulfur disproportionating bacterium isolated from sulfidic karst sediment, and proposal of Thiovibrionaceae fam. nov.</title>
        <authorList>
            <person name="Aronson H."/>
            <person name="Thomas C."/>
            <person name="Bhattacharyya M."/>
            <person name="Eckstein S."/>
            <person name="Jensen S."/>
            <person name="Barco R."/>
            <person name="Macalady J."/>
            <person name="Amend J."/>
        </authorList>
    </citation>
    <scope>NUCLEOTIDE SEQUENCE</scope>
    <source>
        <strain evidence="8">RS19-109</strain>
    </source>
</reference>
<evidence type="ECO:0000313" key="8">
    <source>
        <dbReference type="EMBL" id="MDG4476930.1"/>
    </source>
</evidence>
<comment type="subunit">
    <text evidence="5">Part of the 50S ribosomal subunit; part of the 5S rRNA/L5/L18/L25 subcomplex. Contacts the 5S rRNA. Binds to the 5S rRNA independently of L5 and L18.</text>
</comment>
<dbReference type="InterPro" id="IPR029751">
    <property type="entry name" value="Ribosomal_L25_dom"/>
</dbReference>
<sequence length="189" mass="20242">MLQIDMTARVRKTVGKGAARTMRRAGNTPAVIYGPLGAPVSLECNTKDLTQGLLSIHRKNAFINLEIDEDGKKITKHVITREIQTDPIQDNVLHADFYEVSMDAPMEFKVPLKYLGKAKGVDLGGDMTILKNKITVSGKLLDIPDLIEVDVTPLGRGAALTCKELGLSSGVTLVTAPDAVCVSISAAAE</sequence>
<feature type="domain" description="Large ribosomal subunit protein bL25 beta" evidence="7">
    <location>
        <begin position="106"/>
        <end position="187"/>
    </location>
</feature>
<evidence type="ECO:0000256" key="1">
    <source>
        <dbReference type="ARBA" id="ARBA00022730"/>
    </source>
</evidence>
<dbReference type="InterPro" id="IPR011035">
    <property type="entry name" value="Ribosomal_bL25/Gln-tRNA_synth"/>
</dbReference>
<organism evidence="8 9">
    <name type="scientific">Thiovibrio frasassiensis</name>
    <dbReference type="NCBI Taxonomy" id="2984131"/>
    <lineage>
        <taxon>Bacteria</taxon>
        <taxon>Pseudomonadati</taxon>
        <taxon>Thermodesulfobacteriota</taxon>
        <taxon>Desulfobulbia</taxon>
        <taxon>Desulfobulbales</taxon>
        <taxon>Thiovibrionaceae</taxon>
        <taxon>Thiovibrio</taxon>
    </lineage>
</organism>
<gene>
    <name evidence="5" type="primary">rplY</name>
    <name evidence="5" type="synonym">ctc</name>
    <name evidence="8" type="ORF">OLX77_12265</name>
</gene>
<evidence type="ECO:0000256" key="2">
    <source>
        <dbReference type="ARBA" id="ARBA00022884"/>
    </source>
</evidence>
<dbReference type="InterPro" id="IPR020930">
    <property type="entry name" value="Ribosomal_uL5_bac-type"/>
</dbReference>
<dbReference type="InterPro" id="IPR037121">
    <property type="entry name" value="Ribosomal_bL25_C"/>
</dbReference>
<proteinExistence type="inferred from homology"/>
<keyword evidence="9" id="KW-1185">Reference proteome</keyword>
<feature type="domain" description="Large ribosomal subunit protein bL25 L25" evidence="6">
    <location>
        <begin position="7"/>
        <end position="97"/>
    </location>
</feature>
<dbReference type="SUPFAM" id="SSF50715">
    <property type="entry name" value="Ribosomal protein L25-like"/>
    <property type="match status" value="1"/>
</dbReference>
<dbReference type="GO" id="GO:0022625">
    <property type="term" value="C:cytosolic large ribosomal subunit"/>
    <property type="evidence" value="ECO:0007669"/>
    <property type="project" value="TreeGrafter"/>
</dbReference>
<dbReference type="NCBIfam" id="TIGR00731">
    <property type="entry name" value="bL25_bact_ctc"/>
    <property type="match status" value="1"/>
</dbReference>
<name>A0A9X4RN67_9BACT</name>
<dbReference type="CDD" id="cd00495">
    <property type="entry name" value="Ribosomal_L25_TL5_CTC"/>
    <property type="match status" value="1"/>
</dbReference>
<dbReference type="HAMAP" id="MF_01334">
    <property type="entry name" value="Ribosomal_bL25_CTC"/>
    <property type="match status" value="1"/>
</dbReference>
<dbReference type="Gene3D" id="2.40.240.10">
    <property type="entry name" value="Ribosomal Protein L25, Chain P"/>
    <property type="match status" value="1"/>
</dbReference>
<dbReference type="RefSeq" id="WP_307633895.1">
    <property type="nucleotide sequence ID" value="NZ_JAPHEH010000001.1"/>
</dbReference>
<reference evidence="8" key="2">
    <citation type="submission" date="2022-10" db="EMBL/GenBank/DDBJ databases">
        <authorList>
            <person name="Aronson H.S."/>
        </authorList>
    </citation>
    <scope>NUCLEOTIDE SEQUENCE</scope>
    <source>
        <strain evidence="8">RS19-109</strain>
    </source>
</reference>
<comment type="function">
    <text evidence="5">This is one of the proteins that binds to the 5S RNA in the ribosome where it forms part of the central protuberance.</text>
</comment>
<dbReference type="Gene3D" id="2.170.120.20">
    <property type="entry name" value="Ribosomal protein L25, beta domain"/>
    <property type="match status" value="1"/>
</dbReference>
<evidence type="ECO:0000256" key="4">
    <source>
        <dbReference type="ARBA" id="ARBA00023274"/>
    </source>
</evidence>
<evidence type="ECO:0000313" key="9">
    <source>
        <dbReference type="Proteomes" id="UP001154240"/>
    </source>
</evidence>
<evidence type="ECO:0000259" key="6">
    <source>
        <dbReference type="Pfam" id="PF01386"/>
    </source>
</evidence>
<dbReference type="AlphaFoldDB" id="A0A9X4RN67"/>
<evidence type="ECO:0000259" key="7">
    <source>
        <dbReference type="Pfam" id="PF14693"/>
    </source>
</evidence>
<dbReference type="GO" id="GO:0006412">
    <property type="term" value="P:translation"/>
    <property type="evidence" value="ECO:0007669"/>
    <property type="project" value="UniProtKB-UniRule"/>
</dbReference>
<keyword evidence="3 5" id="KW-0689">Ribosomal protein</keyword>
<dbReference type="PANTHER" id="PTHR33284">
    <property type="entry name" value="RIBOSOMAL PROTEIN L25/GLN-TRNA SYNTHETASE, ANTI-CODON-BINDING DOMAIN-CONTAINING PROTEIN"/>
    <property type="match status" value="1"/>
</dbReference>